<feature type="compositionally biased region" description="Basic residues" evidence="1">
    <location>
        <begin position="55"/>
        <end position="65"/>
    </location>
</feature>
<feature type="compositionally biased region" description="Low complexity" evidence="1">
    <location>
        <begin position="66"/>
        <end position="77"/>
    </location>
</feature>
<accession>A0A0B7C009</accession>
<dbReference type="EMBL" id="HACG01051641">
    <property type="protein sequence ID" value="CEK98512.1"/>
    <property type="molecule type" value="Transcribed_RNA"/>
</dbReference>
<name>A0A0B7C009_9EUPU</name>
<feature type="non-terminal residue" evidence="2">
    <location>
        <position position="1"/>
    </location>
</feature>
<organism evidence="2">
    <name type="scientific">Arion vulgaris</name>
    <dbReference type="NCBI Taxonomy" id="1028688"/>
    <lineage>
        <taxon>Eukaryota</taxon>
        <taxon>Metazoa</taxon>
        <taxon>Spiralia</taxon>
        <taxon>Lophotrochozoa</taxon>
        <taxon>Mollusca</taxon>
        <taxon>Gastropoda</taxon>
        <taxon>Heterobranchia</taxon>
        <taxon>Euthyneura</taxon>
        <taxon>Panpulmonata</taxon>
        <taxon>Eupulmonata</taxon>
        <taxon>Stylommatophora</taxon>
        <taxon>Helicina</taxon>
        <taxon>Arionoidea</taxon>
        <taxon>Arionidae</taxon>
        <taxon>Arion</taxon>
    </lineage>
</organism>
<reference evidence="2" key="1">
    <citation type="submission" date="2014-12" db="EMBL/GenBank/DDBJ databases">
        <title>Insight into the proteome of Arion vulgaris.</title>
        <authorList>
            <person name="Aradska J."/>
            <person name="Bulat T."/>
            <person name="Smidak R."/>
            <person name="Sarate P."/>
            <person name="Gangsoo J."/>
            <person name="Sialana F."/>
            <person name="Bilban M."/>
            <person name="Lubec G."/>
        </authorList>
    </citation>
    <scope>NUCLEOTIDE SEQUENCE</scope>
    <source>
        <tissue evidence="2">Skin</tissue>
    </source>
</reference>
<feature type="non-terminal residue" evidence="2">
    <location>
        <position position="115"/>
    </location>
</feature>
<proteinExistence type="predicted"/>
<sequence>NSSLVVFAQEKESPPPPPLPVNTQPLVTTNPAPLTPNLRAAPYSPKWDDTDSKLHGRAGFKHRKNSSSSSSEHMTSSDLKTPPSSPLSMSWGHSGFASPELSPGLEKTIHIQKSN</sequence>
<feature type="region of interest" description="Disordered" evidence="1">
    <location>
        <begin position="1"/>
        <end position="115"/>
    </location>
</feature>
<evidence type="ECO:0000313" key="2">
    <source>
        <dbReference type="EMBL" id="CEK98512.1"/>
    </source>
</evidence>
<evidence type="ECO:0000256" key="1">
    <source>
        <dbReference type="SAM" id="MobiDB-lite"/>
    </source>
</evidence>
<protein>
    <submittedName>
        <fullName evidence="2">Uncharacterized protein</fullName>
    </submittedName>
</protein>
<dbReference type="AlphaFoldDB" id="A0A0B7C009"/>
<gene>
    <name evidence="2" type="primary">ORF218896</name>
</gene>